<keyword evidence="7 13" id="KW-1133">Transmembrane helix</keyword>
<dbReference type="GO" id="GO:0048056">
    <property type="term" value="P:R3/R4 cell differentiation"/>
    <property type="evidence" value="ECO:0007669"/>
    <property type="project" value="UniProtKB-ARBA"/>
</dbReference>
<dbReference type="InterPro" id="IPR051830">
    <property type="entry name" value="NOTCH_homolog"/>
</dbReference>
<evidence type="ECO:0000313" key="19">
    <source>
        <dbReference type="EMBL" id="LAB67480.1"/>
    </source>
</evidence>
<feature type="domain" description="DSL" evidence="18">
    <location>
        <begin position="176"/>
        <end position="220"/>
    </location>
</feature>
<dbReference type="CDD" id="cd00054">
    <property type="entry name" value="EGF_CA"/>
    <property type="match status" value="6"/>
</dbReference>
<dbReference type="GO" id="GO:0042063">
    <property type="term" value="P:gliogenesis"/>
    <property type="evidence" value="ECO:0007669"/>
    <property type="project" value="UniProtKB-ARBA"/>
</dbReference>
<evidence type="ECO:0000256" key="9">
    <source>
        <dbReference type="ARBA" id="ARBA00023157"/>
    </source>
</evidence>
<reference evidence="19" key="1">
    <citation type="journal article" date="2018" name="Biosci. Biotechnol. Biochem.">
        <title>Polysaccharide hydrolase of the hadal zone amphipods Hirondellea gigas.</title>
        <authorList>
            <person name="Kobayashi H."/>
            <person name="Nagahama T."/>
            <person name="Arai W."/>
            <person name="Sasagawa Y."/>
            <person name="Umeda M."/>
            <person name="Hayashi T."/>
            <person name="Nikaido I."/>
            <person name="Watanabe H."/>
            <person name="Oguri K."/>
            <person name="Kitazato H."/>
            <person name="Fujioka K."/>
            <person name="Kido Y."/>
            <person name="Takami H."/>
        </authorList>
    </citation>
    <scope>NUCLEOTIDE SEQUENCE</scope>
    <source>
        <tissue evidence="19">Whole body</tissue>
    </source>
</reference>
<evidence type="ECO:0000256" key="1">
    <source>
        <dbReference type="ARBA" id="ARBA00004479"/>
    </source>
</evidence>
<comment type="subcellular location">
    <subcellularLocation>
        <location evidence="1 13">Membrane</location>
        <topology evidence="1 13">Single-pass type I membrane protein</topology>
    </subcellularLocation>
</comment>
<dbReference type="PANTHER" id="PTHR24033">
    <property type="entry name" value="EGF-LIKE DOMAIN-CONTAINING PROTEIN"/>
    <property type="match status" value="1"/>
</dbReference>
<feature type="compositionally biased region" description="Polar residues" evidence="14">
    <location>
        <begin position="835"/>
        <end position="857"/>
    </location>
</feature>
<dbReference type="GO" id="GO:0043208">
    <property type="term" value="F:glycosphingolipid binding"/>
    <property type="evidence" value="ECO:0007669"/>
    <property type="project" value="UniProtKB-ARBA"/>
</dbReference>
<dbReference type="FunFam" id="2.10.25.10:FF:000064">
    <property type="entry name" value="Delta-like protein"/>
    <property type="match status" value="1"/>
</dbReference>
<evidence type="ECO:0000256" key="3">
    <source>
        <dbReference type="ARBA" id="ARBA00022536"/>
    </source>
</evidence>
<evidence type="ECO:0000256" key="12">
    <source>
        <dbReference type="PROSITE-ProRule" id="PRU00377"/>
    </source>
</evidence>
<feature type="region of interest" description="Disordered" evidence="14">
    <location>
        <begin position="733"/>
        <end position="756"/>
    </location>
</feature>
<evidence type="ECO:0000256" key="7">
    <source>
        <dbReference type="ARBA" id="ARBA00022989"/>
    </source>
</evidence>
<organism evidence="19">
    <name type="scientific">Hirondellea gigas</name>
    <dbReference type="NCBI Taxonomy" id="1518452"/>
    <lineage>
        <taxon>Eukaryota</taxon>
        <taxon>Metazoa</taxon>
        <taxon>Ecdysozoa</taxon>
        <taxon>Arthropoda</taxon>
        <taxon>Crustacea</taxon>
        <taxon>Multicrustacea</taxon>
        <taxon>Malacostraca</taxon>
        <taxon>Eumalacostraca</taxon>
        <taxon>Peracarida</taxon>
        <taxon>Amphipoda</taxon>
        <taxon>Amphilochidea</taxon>
        <taxon>Lysianassida</taxon>
        <taxon>Lysianassidira</taxon>
        <taxon>Lysianassoidea</taxon>
        <taxon>Lysianassidae</taxon>
        <taxon>Hirondellea</taxon>
    </lineage>
</organism>
<keyword evidence="5 13" id="KW-0732">Signal</keyword>
<dbReference type="Gene3D" id="2.60.40.3510">
    <property type="match status" value="1"/>
</dbReference>
<dbReference type="InterPro" id="IPR000742">
    <property type="entry name" value="EGF"/>
</dbReference>
<keyword evidence="8 13" id="KW-0472">Membrane</keyword>
<protein>
    <recommendedName>
        <fullName evidence="13">Delta-like protein</fullName>
    </recommendedName>
</protein>
<feature type="transmembrane region" description="Helical" evidence="15">
    <location>
        <begin position="586"/>
        <end position="610"/>
    </location>
</feature>
<dbReference type="Gene3D" id="2.10.25.140">
    <property type="match status" value="1"/>
</dbReference>
<dbReference type="EMBL" id="IACF01001801">
    <property type="protein sequence ID" value="LAB67480.1"/>
    <property type="molecule type" value="mRNA"/>
</dbReference>
<dbReference type="GO" id="GO:0048666">
    <property type="term" value="P:neuron development"/>
    <property type="evidence" value="ECO:0007669"/>
    <property type="project" value="UniProtKB-ARBA"/>
</dbReference>
<dbReference type="SUPFAM" id="SSF57196">
    <property type="entry name" value="EGF/Laminin"/>
    <property type="match status" value="7"/>
</dbReference>
<dbReference type="SMART" id="SM00181">
    <property type="entry name" value="EGF"/>
    <property type="match status" value="9"/>
</dbReference>
<feature type="disulfide bond" evidence="11">
    <location>
        <begin position="356"/>
        <end position="365"/>
    </location>
</feature>
<dbReference type="GO" id="GO:0000902">
    <property type="term" value="P:cell morphogenesis"/>
    <property type="evidence" value="ECO:0007669"/>
    <property type="project" value="UniProtKB-ARBA"/>
</dbReference>
<dbReference type="InterPro" id="IPR011651">
    <property type="entry name" value="Notch_ligand_N"/>
</dbReference>
<feature type="domain" description="EGF-like" evidence="17">
    <location>
        <begin position="444"/>
        <end position="480"/>
    </location>
</feature>
<feature type="chain" id="PRO_5015180803" description="Delta-like protein" evidence="16">
    <location>
        <begin position="25"/>
        <end position="882"/>
    </location>
</feature>
<dbReference type="InterPro" id="IPR018097">
    <property type="entry name" value="EGF_Ca-bd_CS"/>
</dbReference>
<dbReference type="AlphaFoldDB" id="A0A2P2I0T0"/>
<dbReference type="Gene3D" id="2.10.25.10">
    <property type="entry name" value="Laminin"/>
    <property type="match status" value="8"/>
</dbReference>
<dbReference type="PROSITE" id="PS50026">
    <property type="entry name" value="EGF_3"/>
    <property type="match status" value="7"/>
</dbReference>
<sequence length="882" mass="97476">MRWWLTFTAVSYLLLLSLVSQVSSNAMFELELKHFLNHKGHDDTGQCCSGYRDSSGQCSGQCMTKFRVCLKVYQEVIDYRAPCTFGEVFTPVLGNNEIDFSSVGGFSNPVQFSLDAWQNTFSLIIEAWHDDNGTSSHTGPVLLQRLMTQRWLDVDTQWSVNEGHGEHSSLSYQYRVVCQANYYGRGCRRWCKPRDDTFGHYVCDDRGFVKCLPGWHGPDKYCIKPLCREGCHTTQGRCERPDECNCHMGWKGNTCEECLIYPGCMHGTCDKPWQCNCNEGWGGLFCNQDLNFCSNHKPCKNGATCLNTKPGSYSCQCPAGFRGTNCEVTNHTCATDPCVNGGTCLDTGNGRFVCQCPAGYTGQYCQVSGKSCSDRPCLNNALCRDTNSGFQCHCPPGFEGETCQTAISECDSNPCLNGGSCVDEHLRFSCVCPVGFTGPRCQTNIDDCSHEPCLNNGICIDGLDSFRCQCPLGFAGHLCESVVDYCATQPCANGGSCFSTVPNDFQCKCRPGWGGKYCTETISLTSPCKSTPCHNGGECSDAPELTNGYRCTCPVNLIGPQCSIPIISYGTSAEAEARIAMSSSQIVLVVIASVAVPLVAICFAFVIVCMKRRRHREKRSQDEEARRQNEQNIIHNAVNNKCLESHMIFNSLDYPVKPINTEHQYNELPGTHYPPKQYPMEDKLHMQQPQFVDCSNQKAVENAYSIVPARSTKTLNTDTSRLSLASRLEKDLDAACSRRSSPVEDNGNATSYCKTPDPPLSTYSNNISNYQQHIYAANSICSSNSNNSSSGMSSCSSSNMNNLSSCNNNSNMQQQQQQLNVQQQIQQQHPPDMVHNSTNTLSSGSSHQTRPSPCTTPSSIYVIEEHYGDTYIATRVWHSLAP</sequence>
<feature type="disulfide bond" evidence="11">
    <location>
        <begin position="432"/>
        <end position="441"/>
    </location>
</feature>
<feature type="disulfide bond" evidence="11">
    <location>
        <begin position="509"/>
        <end position="518"/>
    </location>
</feature>
<keyword evidence="4 13" id="KW-0812">Transmembrane</keyword>
<keyword evidence="10" id="KW-0325">Glycoprotein</keyword>
<evidence type="ECO:0000256" key="6">
    <source>
        <dbReference type="ARBA" id="ARBA00022737"/>
    </source>
</evidence>
<dbReference type="GO" id="GO:0007219">
    <property type="term" value="P:Notch signaling pathway"/>
    <property type="evidence" value="ECO:0007669"/>
    <property type="project" value="InterPro"/>
</dbReference>
<feature type="region of interest" description="Disordered" evidence="14">
    <location>
        <begin position="791"/>
        <end position="857"/>
    </location>
</feature>
<dbReference type="FunFam" id="2.10.25.10:FF:000050">
    <property type="entry name" value="neurogenic locus notch homolog protein 3"/>
    <property type="match status" value="1"/>
</dbReference>
<feature type="disulfide bond" evidence="12">
    <location>
        <begin position="191"/>
        <end position="203"/>
    </location>
</feature>
<evidence type="ECO:0000256" key="15">
    <source>
        <dbReference type="SAM" id="Phobius"/>
    </source>
</evidence>
<dbReference type="FunFam" id="2.10.25.10:FF:000230">
    <property type="entry name" value="Delta-like protein"/>
    <property type="match status" value="1"/>
</dbReference>
<evidence type="ECO:0000256" key="5">
    <source>
        <dbReference type="ARBA" id="ARBA00022729"/>
    </source>
</evidence>
<feature type="disulfide bond" evidence="11">
    <location>
        <begin position="470"/>
        <end position="479"/>
    </location>
</feature>
<feature type="domain" description="EGF-like" evidence="17">
    <location>
        <begin position="406"/>
        <end position="442"/>
    </location>
</feature>
<keyword evidence="6 13" id="KW-0677">Repeat</keyword>
<dbReference type="SMART" id="SM00051">
    <property type="entry name" value="DSL"/>
    <property type="match status" value="1"/>
</dbReference>
<dbReference type="InterPro" id="IPR001881">
    <property type="entry name" value="EGF-like_Ca-bd_dom"/>
</dbReference>
<feature type="disulfide bond" evidence="11">
    <location>
        <begin position="317"/>
        <end position="326"/>
    </location>
</feature>
<feature type="domain" description="EGF-like" evidence="17">
    <location>
        <begin position="289"/>
        <end position="327"/>
    </location>
</feature>
<dbReference type="Pfam" id="PF07657">
    <property type="entry name" value="MNNL"/>
    <property type="match status" value="1"/>
</dbReference>
<keyword evidence="3 11" id="KW-0245">EGF-like domain</keyword>
<evidence type="ECO:0000259" key="18">
    <source>
        <dbReference type="PROSITE" id="PS51051"/>
    </source>
</evidence>
<evidence type="ECO:0000256" key="11">
    <source>
        <dbReference type="PROSITE-ProRule" id="PRU00076"/>
    </source>
</evidence>
<feature type="domain" description="EGF-like" evidence="17">
    <location>
        <begin position="329"/>
        <end position="366"/>
    </location>
</feature>
<evidence type="ECO:0000256" key="4">
    <source>
        <dbReference type="ARBA" id="ARBA00022692"/>
    </source>
</evidence>
<dbReference type="GO" id="GO:0005886">
    <property type="term" value="C:plasma membrane"/>
    <property type="evidence" value="ECO:0007669"/>
    <property type="project" value="UniProtKB-ARBA"/>
</dbReference>
<comment type="function">
    <text evidence="13">Putative Notch ligand involved in the mediation of Notch signaling.</text>
</comment>
<dbReference type="GO" id="GO:0045179">
    <property type="term" value="C:apical cortex"/>
    <property type="evidence" value="ECO:0007669"/>
    <property type="project" value="UniProtKB-ARBA"/>
</dbReference>
<dbReference type="GO" id="GO:0016330">
    <property type="term" value="P:second mitotic wave involved in compound eye morphogenesis"/>
    <property type="evidence" value="ECO:0007669"/>
    <property type="project" value="UniProtKB-ARBA"/>
</dbReference>
<dbReference type="PROSITE" id="PS01187">
    <property type="entry name" value="EGF_CA"/>
    <property type="match status" value="1"/>
</dbReference>
<keyword evidence="9 11" id="KW-1015">Disulfide bond</keyword>
<proteinExistence type="evidence at transcript level"/>
<evidence type="ECO:0000256" key="2">
    <source>
        <dbReference type="ARBA" id="ARBA00022473"/>
    </source>
</evidence>
<dbReference type="GO" id="GO:0030718">
    <property type="term" value="P:germ-line stem cell population maintenance"/>
    <property type="evidence" value="ECO:0007669"/>
    <property type="project" value="UniProtKB-ARBA"/>
</dbReference>
<feature type="disulfide bond" evidence="11">
    <location>
        <begin position="553"/>
        <end position="562"/>
    </location>
</feature>
<dbReference type="GO" id="GO:0046331">
    <property type="term" value="P:lateral inhibition"/>
    <property type="evidence" value="ECO:0007669"/>
    <property type="project" value="UniProtKB-ARBA"/>
</dbReference>
<feature type="domain" description="EGF-like" evidence="17">
    <location>
        <begin position="368"/>
        <end position="404"/>
    </location>
</feature>
<feature type="signal peptide" evidence="16">
    <location>
        <begin position="1"/>
        <end position="24"/>
    </location>
</feature>
<dbReference type="FunFam" id="2.10.25.10:FF:000012">
    <property type="entry name" value="Delta-like protein"/>
    <property type="match status" value="1"/>
</dbReference>
<dbReference type="FunFam" id="2.10.25.10:FF:000018">
    <property type="entry name" value="Delta-like 1"/>
    <property type="match status" value="1"/>
</dbReference>
<dbReference type="GO" id="GO:0016318">
    <property type="term" value="P:ommatidial rotation"/>
    <property type="evidence" value="ECO:0007669"/>
    <property type="project" value="UniProtKB-ARBA"/>
</dbReference>
<feature type="domain" description="EGF-like" evidence="17">
    <location>
        <begin position="524"/>
        <end position="563"/>
    </location>
</feature>
<evidence type="ECO:0000256" key="8">
    <source>
        <dbReference type="ARBA" id="ARBA00023136"/>
    </source>
</evidence>
<feature type="domain" description="EGF-like" evidence="17">
    <location>
        <begin position="482"/>
        <end position="519"/>
    </location>
</feature>
<keyword evidence="2 13" id="KW-0217">Developmental protein</keyword>
<dbReference type="Pfam" id="PF01414">
    <property type="entry name" value="DSL"/>
    <property type="match status" value="1"/>
</dbReference>
<dbReference type="FunFam" id="2.10.25.140:FF:000001">
    <property type="entry name" value="Delta-like protein"/>
    <property type="match status" value="1"/>
</dbReference>
<evidence type="ECO:0000256" key="16">
    <source>
        <dbReference type="SAM" id="SignalP"/>
    </source>
</evidence>
<evidence type="ECO:0000259" key="17">
    <source>
        <dbReference type="PROSITE" id="PS50026"/>
    </source>
</evidence>
<evidence type="ECO:0000256" key="10">
    <source>
        <dbReference type="ARBA" id="ARBA00023180"/>
    </source>
</evidence>
<evidence type="ECO:0000256" key="14">
    <source>
        <dbReference type="SAM" id="MobiDB-lite"/>
    </source>
</evidence>
<dbReference type="PANTHER" id="PTHR24033:SF151">
    <property type="entry name" value="NOTCH 2"/>
    <property type="match status" value="1"/>
</dbReference>
<dbReference type="InterPro" id="IPR001774">
    <property type="entry name" value="DSL"/>
</dbReference>
<comment type="caution">
    <text evidence="11">Lacks conserved residue(s) required for the propagation of feature annotation.</text>
</comment>
<dbReference type="GO" id="GO:0048018">
    <property type="term" value="F:receptor ligand activity"/>
    <property type="evidence" value="ECO:0007669"/>
    <property type="project" value="UniProtKB-ARBA"/>
</dbReference>
<dbReference type="GO" id="GO:0050769">
    <property type="term" value="P:positive regulation of neurogenesis"/>
    <property type="evidence" value="ECO:0007669"/>
    <property type="project" value="UniProtKB-ARBA"/>
</dbReference>
<feature type="disulfide bond" evidence="11">
    <location>
        <begin position="394"/>
        <end position="403"/>
    </location>
</feature>
<dbReference type="GO" id="GO:0005509">
    <property type="term" value="F:calcium ion binding"/>
    <property type="evidence" value="ECO:0007669"/>
    <property type="project" value="InterPro"/>
</dbReference>
<dbReference type="PROSITE" id="PS51051">
    <property type="entry name" value="DSL"/>
    <property type="match status" value="1"/>
</dbReference>
<dbReference type="Pfam" id="PF21700">
    <property type="entry name" value="EGF_DL_JAG"/>
    <property type="match status" value="1"/>
</dbReference>
<dbReference type="Pfam" id="PF00008">
    <property type="entry name" value="EGF"/>
    <property type="match status" value="7"/>
</dbReference>
<dbReference type="PROSITE" id="PS01186">
    <property type="entry name" value="EGF_2"/>
    <property type="match status" value="6"/>
</dbReference>
<feature type="compositionally biased region" description="Low complexity" evidence="14">
    <location>
        <begin position="791"/>
        <end position="828"/>
    </location>
</feature>
<dbReference type="FunFam" id="2.10.25.10:FF:000143">
    <property type="entry name" value="Protein crumbs 1"/>
    <property type="match status" value="1"/>
</dbReference>
<accession>A0A2P2I0T0</accession>
<dbReference type="SMART" id="SM00179">
    <property type="entry name" value="EGF_CA"/>
    <property type="match status" value="7"/>
</dbReference>
<evidence type="ECO:0000256" key="13">
    <source>
        <dbReference type="RuleBase" id="RU280815"/>
    </source>
</evidence>
<dbReference type="InterPro" id="IPR000152">
    <property type="entry name" value="EGF-type_Asp/Asn_hydroxyl_site"/>
</dbReference>
<dbReference type="PROSITE" id="PS00010">
    <property type="entry name" value="ASX_HYDROXYL"/>
    <property type="match status" value="3"/>
</dbReference>
<feature type="disulfide bond" evidence="12">
    <location>
        <begin position="178"/>
        <end position="187"/>
    </location>
</feature>
<dbReference type="GO" id="GO:0009986">
    <property type="term" value="C:cell surface"/>
    <property type="evidence" value="ECO:0007669"/>
    <property type="project" value="UniProtKB-ARBA"/>
</dbReference>
<name>A0A2P2I0T0_9CRUS</name>
<dbReference type="FunFam" id="2.10.25.10:FF:000185">
    <property type="entry name" value="basement membrane-specific heparan sulfate proteoglycan core protein-like"/>
    <property type="match status" value="1"/>
</dbReference>
<dbReference type="PROSITE" id="PS00022">
    <property type="entry name" value="EGF_1"/>
    <property type="match status" value="8"/>
</dbReference>